<comment type="pathway">
    <text evidence="1">Cofactor biosynthesis; iron-sulfur cluster biosynthesis.</text>
</comment>
<dbReference type="InterPro" id="IPR000361">
    <property type="entry name" value="ATAP_core_dom"/>
</dbReference>
<gene>
    <name evidence="4" type="ORF">AURANDRAFT_21736</name>
</gene>
<proteinExistence type="predicted"/>
<dbReference type="KEGG" id="aaf:AURANDRAFT_21736"/>
<keyword evidence="2" id="KW-0411">Iron-sulfur</keyword>
<dbReference type="Pfam" id="PF01521">
    <property type="entry name" value="Fe-S_biosyn"/>
    <property type="match status" value="1"/>
</dbReference>
<dbReference type="OrthoDB" id="333486at2759"/>
<evidence type="ECO:0000256" key="2">
    <source>
        <dbReference type="ARBA" id="ARBA00022485"/>
    </source>
</evidence>
<protein>
    <recommendedName>
        <fullName evidence="3">Core domain-containing protein</fullName>
    </recommendedName>
</protein>
<dbReference type="GeneID" id="20219479"/>
<dbReference type="InterPro" id="IPR035903">
    <property type="entry name" value="HesB-like_dom_sf"/>
</dbReference>
<feature type="domain" description="Core" evidence="3">
    <location>
        <begin position="1"/>
        <end position="71"/>
    </location>
</feature>
<accession>F0Y1G9</accession>
<dbReference type="PANTHER" id="PTHR47265:SF1">
    <property type="entry name" value="IRON-SULFUR ASSEMBLY PROTEIN ISCA, CHLOROPLASTIC"/>
    <property type="match status" value="1"/>
</dbReference>
<keyword evidence="2" id="KW-0479">Metal-binding</keyword>
<organism evidence="5">
    <name type="scientific">Aureococcus anophagefferens</name>
    <name type="common">Harmful bloom alga</name>
    <dbReference type="NCBI Taxonomy" id="44056"/>
    <lineage>
        <taxon>Eukaryota</taxon>
        <taxon>Sar</taxon>
        <taxon>Stramenopiles</taxon>
        <taxon>Ochrophyta</taxon>
        <taxon>Pelagophyceae</taxon>
        <taxon>Pelagomonadales</taxon>
        <taxon>Pelagomonadaceae</taxon>
        <taxon>Aureococcus</taxon>
    </lineage>
</organism>
<dbReference type="GO" id="GO:0051539">
    <property type="term" value="F:4 iron, 4 sulfur cluster binding"/>
    <property type="evidence" value="ECO:0007669"/>
    <property type="project" value="UniProtKB-KW"/>
</dbReference>
<dbReference type="GO" id="GO:0016226">
    <property type="term" value="P:iron-sulfur cluster assembly"/>
    <property type="evidence" value="ECO:0007669"/>
    <property type="project" value="InterPro"/>
</dbReference>
<dbReference type="EMBL" id="GL833123">
    <property type="protein sequence ID" value="EGB10940.1"/>
    <property type="molecule type" value="Genomic_DNA"/>
</dbReference>
<dbReference type="RefSeq" id="XP_009034509.1">
    <property type="nucleotide sequence ID" value="XM_009036261.1"/>
</dbReference>
<dbReference type="InterPro" id="IPR031108">
    <property type="entry name" value="IscA_plant_cyanobact"/>
</dbReference>
<dbReference type="PROSITE" id="PS01152">
    <property type="entry name" value="HESB"/>
    <property type="match status" value="1"/>
</dbReference>
<dbReference type="SUPFAM" id="SSF89360">
    <property type="entry name" value="HesB-like domain"/>
    <property type="match status" value="1"/>
</dbReference>
<evidence type="ECO:0000259" key="3">
    <source>
        <dbReference type="Pfam" id="PF01521"/>
    </source>
</evidence>
<keyword evidence="2" id="KW-0408">Iron</keyword>
<dbReference type="InterPro" id="IPR016092">
    <property type="entry name" value="ATAP"/>
</dbReference>
<evidence type="ECO:0000256" key="1">
    <source>
        <dbReference type="ARBA" id="ARBA00005151"/>
    </source>
</evidence>
<dbReference type="InParanoid" id="F0Y1G9"/>
<dbReference type="AlphaFoldDB" id="F0Y1G9"/>
<feature type="non-terminal residue" evidence="4">
    <location>
        <position position="1"/>
    </location>
</feature>
<keyword evidence="5" id="KW-1185">Reference proteome</keyword>
<dbReference type="Gene3D" id="2.60.300.12">
    <property type="entry name" value="HesB-like domain"/>
    <property type="match status" value="1"/>
</dbReference>
<dbReference type="OMA" id="HVELWED"/>
<dbReference type="PANTHER" id="PTHR47265">
    <property type="entry name" value="IRON-SULFUR ASSEMBLY PROTEIN ISCA, CHLOROPLASTIC"/>
    <property type="match status" value="1"/>
</dbReference>
<sequence length="76" mass="8316">CSGLSYSMDLCKTEDIVPEDHVELWEDDLKVVIDAKSMLYLFGLELGYSNELIGGGFKFNNPNAEESCGCGTSFGI</sequence>
<dbReference type="Proteomes" id="UP000002729">
    <property type="component" value="Unassembled WGS sequence"/>
</dbReference>
<name>F0Y1G9_AURAN</name>
<evidence type="ECO:0000313" key="4">
    <source>
        <dbReference type="EMBL" id="EGB10940.1"/>
    </source>
</evidence>
<keyword evidence="2" id="KW-0004">4Fe-4S</keyword>
<reference evidence="4 5" key="1">
    <citation type="journal article" date="2011" name="Proc. Natl. Acad. Sci. U.S.A.">
        <title>Niche of harmful alga Aureococcus anophagefferens revealed through ecogenomics.</title>
        <authorList>
            <person name="Gobler C.J."/>
            <person name="Berry D.L."/>
            <person name="Dyhrman S.T."/>
            <person name="Wilhelm S.W."/>
            <person name="Salamov A."/>
            <person name="Lobanov A.V."/>
            <person name="Zhang Y."/>
            <person name="Collier J.L."/>
            <person name="Wurch L.L."/>
            <person name="Kustka A.B."/>
            <person name="Dill B.D."/>
            <person name="Shah M."/>
            <person name="VerBerkmoes N.C."/>
            <person name="Kuo A."/>
            <person name="Terry A."/>
            <person name="Pangilinan J."/>
            <person name="Lindquist E.A."/>
            <person name="Lucas S."/>
            <person name="Paulsen I.T."/>
            <person name="Hattenrath-Lehmann T.K."/>
            <person name="Talmage S.C."/>
            <person name="Walker E.A."/>
            <person name="Koch F."/>
            <person name="Burson A.M."/>
            <person name="Marcoval M.A."/>
            <person name="Tang Y.Z."/>
            <person name="Lecleir G.R."/>
            <person name="Coyne K.J."/>
            <person name="Berg G.M."/>
            <person name="Bertrand E.M."/>
            <person name="Saito M.A."/>
            <person name="Gladyshev V.N."/>
            <person name="Grigoriev I.V."/>
        </authorList>
    </citation>
    <scope>NUCLEOTIDE SEQUENCE [LARGE SCALE GENOMIC DNA]</scope>
    <source>
        <strain evidence="5">CCMP 1984</strain>
    </source>
</reference>
<dbReference type="InterPro" id="IPR017870">
    <property type="entry name" value="FeS_cluster_insertion_CS"/>
</dbReference>
<dbReference type="eggNOG" id="KOG1120">
    <property type="taxonomic scope" value="Eukaryota"/>
</dbReference>
<dbReference type="NCBIfam" id="TIGR00049">
    <property type="entry name" value="iron-sulfur cluster assembly accessory protein"/>
    <property type="match status" value="1"/>
</dbReference>
<evidence type="ECO:0000313" key="5">
    <source>
        <dbReference type="Proteomes" id="UP000002729"/>
    </source>
</evidence>